<dbReference type="OrthoDB" id="6503215at2759"/>
<accession>A0A8X7BZV0</accession>
<dbReference type="AlphaFoldDB" id="A0A8X7BZV0"/>
<evidence type="ECO:0000313" key="2">
    <source>
        <dbReference type="Proteomes" id="UP000886998"/>
    </source>
</evidence>
<name>A0A8X7BZV0_9ARAC</name>
<evidence type="ECO:0000313" key="1">
    <source>
        <dbReference type="EMBL" id="GFY48737.1"/>
    </source>
</evidence>
<evidence type="ECO:0008006" key="3">
    <source>
        <dbReference type="Google" id="ProtNLM"/>
    </source>
</evidence>
<dbReference type="EMBL" id="BMAV01006641">
    <property type="protein sequence ID" value="GFY48737.1"/>
    <property type="molecule type" value="Genomic_DNA"/>
</dbReference>
<dbReference type="Proteomes" id="UP000886998">
    <property type="component" value="Unassembled WGS sequence"/>
</dbReference>
<protein>
    <recommendedName>
        <fullName evidence="3">Transposase</fullName>
    </recommendedName>
</protein>
<gene>
    <name evidence="1" type="ORF">TNIN_403431</name>
</gene>
<reference evidence="1" key="1">
    <citation type="submission" date="2020-08" db="EMBL/GenBank/DDBJ databases">
        <title>Multicomponent nature underlies the extraordinary mechanical properties of spider dragline silk.</title>
        <authorList>
            <person name="Kono N."/>
            <person name="Nakamura H."/>
            <person name="Mori M."/>
            <person name="Yoshida Y."/>
            <person name="Ohtoshi R."/>
            <person name="Malay A.D."/>
            <person name="Moran D.A.P."/>
            <person name="Tomita M."/>
            <person name="Numata K."/>
            <person name="Arakawa K."/>
        </authorList>
    </citation>
    <scope>NUCLEOTIDE SEQUENCE</scope>
</reference>
<proteinExistence type="predicted"/>
<organism evidence="1 2">
    <name type="scientific">Trichonephila inaurata madagascariensis</name>
    <dbReference type="NCBI Taxonomy" id="2747483"/>
    <lineage>
        <taxon>Eukaryota</taxon>
        <taxon>Metazoa</taxon>
        <taxon>Ecdysozoa</taxon>
        <taxon>Arthropoda</taxon>
        <taxon>Chelicerata</taxon>
        <taxon>Arachnida</taxon>
        <taxon>Araneae</taxon>
        <taxon>Araneomorphae</taxon>
        <taxon>Entelegynae</taxon>
        <taxon>Araneoidea</taxon>
        <taxon>Nephilidae</taxon>
        <taxon>Trichonephila</taxon>
        <taxon>Trichonephila inaurata</taxon>
    </lineage>
</organism>
<comment type="caution">
    <text evidence="1">The sequence shown here is derived from an EMBL/GenBank/DDBJ whole genome shotgun (WGS) entry which is preliminary data.</text>
</comment>
<keyword evidence="2" id="KW-1185">Reference proteome</keyword>
<sequence>ILAHDSKEREIILDDQYKIYQPFSKTIAARRQRNSCVRELSLALTAFTRIRVSRHTVYEILSHAGLHARRQDVCILFTPLDKCDSLNWSLQQRINVLFGDESRFTLNTGFCCTAI</sequence>
<feature type="non-terminal residue" evidence="1">
    <location>
        <position position="1"/>
    </location>
</feature>